<keyword evidence="1" id="KW-0732">Signal</keyword>
<dbReference type="EMBL" id="GADI01003688">
    <property type="protein sequence ID" value="JAA70120.1"/>
    <property type="molecule type" value="mRNA"/>
</dbReference>
<dbReference type="Gene3D" id="2.40.128.20">
    <property type="match status" value="1"/>
</dbReference>
<dbReference type="InterPro" id="IPR002970">
    <property type="entry name" value="Tick_his-bd"/>
</dbReference>
<evidence type="ECO:0000256" key="1">
    <source>
        <dbReference type="SAM" id="SignalP"/>
    </source>
</evidence>
<reference evidence="2" key="1">
    <citation type="submission" date="2012-12" db="EMBL/GenBank/DDBJ databases">
        <title>Identification and characterization of a phenylalanine ammonia-lyase gene family in Isatis indigotica Fort.</title>
        <authorList>
            <person name="Liu Q."/>
            <person name="Chen J."/>
            <person name="Zhou X."/>
            <person name="Di P."/>
            <person name="Xiao Y."/>
            <person name="Xuan H."/>
            <person name="Zhang L."/>
            <person name="Chen W."/>
        </authorList>
    </citation>
    <scope>NUCLEOTIDE SEQUENCE</scope>
    <source>
        <tissue evidence="2">Salivary gland</tissue>
    </source>
</reference>
<name>A0A0K8RG80_IXORI</name>
<proteinExistence type="evidence at transcript level"/>
<dbReference type="InterPro" id="IPR012674">
    <property type="entry name" value="Calycin"/>
</dbReference>
<organism evidence="2">
    <name type="scientific">Ixodes ricinus</name>
    <name type="common">Common tick</name>
    <name type="synonym">Acarus ricinus</name>
    <dbReference type="NCBI Taxonomy" id="34613"/>
    <lineage>
        <taxon>Eukaryota</taxon>
        <taxon>Metazoa</taxon>
        <taxon>Ecdysozoa</taxon>
        <taxon>Arthropoda</taxon>
        <taxon>Chelicerata</taxon>
        <taxon>Arachnida</taxon>
        <taxon>Acari</taxon>
        <taxon>Parasitiformes</taxon>
        <taxon>Ixodida</taxon>
        <taxon>Ixodoidea</taxon>
        <taxon>Ixodidae</taxon>
        <taxon>Ixodinae</taxon>
        <taxon>Ixodes</taxon>
    </lineage>
</organism>
<dbReference type="SUPFAM" id="SSF50814">
    <property type="entry name" value="Lipocalins"/>
    <property type="match status" value="1"/>
</dbReference>
<protein>
    <submittedName>
        <fullName evidence="2">Putative salivary lipocalin</fullName>
    </submittedName>
</protein>
<sequence>MMKTLLLASLLSGYTSCSEKQETSVPDPAWKKSKYSDMQNISKLILMPQMGTRHYVYEGNSDDDYMLNTSYPFRCGAMIYQGKVDDGTRNAQRESKNITEQSLTENIARWVNLKPMNDTSEKVPTWMEVRDYGDTTFIFANMSLVYSDYKTCALLQYNDTDKCEVWVYQKPEKEHKPTVCELLHEYVCPNNITLYYQDGCYREKTMSS</sequence>
<dbReference type="Pfam" id="PF02098">
    <property type="entry name" value="His_binding"/>
    <property type="match status" value="1"/>
</dbReference>
<dbReference type="GO" id="GO:0030682">
    <property type="term" value="P:symbiont-mediated perturbation of host defenses"/>
    <property type="evidence" value="ECO:0007669"/>
    <property type="project" value="InterPro"/>
</dbReference>
<evidence type="ECO:0000313" key="2">
    <source>
        <dbReference type="EMBL" id="JAA70120.1"/>
    </source>
</evidence>
<feature type="signal peptide" evidence="1">
    <location>
        <begin position="1"/>
        <end position="17"/>
    </location>
</feature>
<dbReference type="AlphaFoldDB" id="A0A0K8RG80"/>
<dbReference type="GO" id="GO:0043176">
    <property type="term" value="F:amine binding"/>
    <property type="evidence" value="ECO:0007669"/>
    <property type="project" value="InterPro"/>
</dbReference>
<accession>A0A0K8RG80</accession>
<feature type="chain" id="PRO_5005517764" evidence="1">
    <location>
        <begin position="18"/>
        <end position="208"/>
    </location>
</feature>